<organism evidence="2 3">
    <name type="scientific">Tupaia chinensis</name>
    <name type="common">Chinese tree shrew</name>
    <name type="synonym">Tupaia belangeri chinensis</name>
    <dbReference type="NCBI Taxonomy" id="246437"/>
    <lineage>
        <taxon>Eukaryota</taxon>
        <taxon>Metazoa</taxon>
        <taxon>Chordata</taxon>
        <taxon>Craniata</taxon>
        <taxon>Vertebrata</taxon>
        <taxon>Euteleostomi</taxon>
        <taxon>Mammalia</taxon>
        <taxon>Eutheria</taxon>
        <taxon>Euarchontoglires</taxon>
        <taxon>Scandentia</taxon>
        <taxon>Tupaiidae</taxon>
        <taxon>Tupaia</taxon>
    </lineage>
</organism>
<dbReference type="InParanoid" id="L9KHE1"/>
<dbReference type="EMBL" id="KB320826">
    <property type="protein sequence ID" value="ELW62335.1"/>
    <property type="molecule type" value="Genomic_DNA"/>
</dbReference>
<sequence length="134" mass="13906">MLVGGLVGGLVGVAAALCRAGPALSAPECFSVLRLSCPRQWQLSAQSVPVTSRGSASVTEINKEPQLSGAALRFLTGTWQRSAQSVPVTSRGSASVTEINKEPQLSGAALRFLTGTMAGGIKLVNEEEEEEHQG</sequence>
<dbReference type="AlphaFoldDB" id="L9KHE1"/>
<protein>
    <submittedName>
        <fullName evidence="2">Uncharacterized protein</fullName>
    </submittedName>
</protein>
<evidence type="ECO:0000256" key="1">
    <source>
        <dbReference type="SAM" id="SignalP"/>
    </source>
</evidence>
<evidence type="ECO:0000313" key="2">
    <source>
        <dbReference type="EMBL" id="ELW62335.1"/>
    </source>
</evidence>
<name>L9KHE1_TUPCH</name>
<accession>L9KHE1</accession>
<evidence type="ECO:0000313" key="3">
    <source>
        <dbReference type="Proteomes" id="UP000011518"/>
    </source>
</evidence>
<reference evidence="3" key="1">
    <citation type="submission" date="2012-07" db="EMBL/GenBank/DDBJ databases">
        <title>Genome of the Chinese tree shrew, a rising model animal genetically related to primates.</title>
        <authorList>
            <person name="Zhang G."/>
            <person name="Fan Y."/>
            <person name="Yao Y."/>
            <person name="Huang Z."/>
        </authorList>
    </citation>
    <scope>NUCLEOTIDE SEQUENCE [LARGE SCALE GENOMIC DNA]</scope>
</reference>
<gene>
    <name evidence="2" type="ORF">TREES_T100021487</name>
</gene>
<proteinExistence type="predicted"/>
<feature type="chain" id="PRO_5003999408" evidence="1">
    <location>
        <begin position="26"/>
        <end position="134"/>
    </location>
</feature>
<keyword evidence="3" id="KW-1185">Reference proteome</keyword>
<reference evidence="3" key="2">
    <citation type="journal article" date="2013" name="Nat. Commun.">
        <title>Genome of the Chinese tree shrew.</title>
        <authorList>
            <person name="Fan Y."/>
            <person name="Huang Z.Y."/>
            <person name="Cao C.C."/>
            <person name="Chen C.S."/>
            <person name="Chen Y.X."/>
            <person name="Fan D.D."/>
            <person name="He J."/>
            <person name="Hou H.L."/>
            <person name="Hu L."/>
            <person name="Hu X.T."/>
            <person name="Jiang X.T."/>
            <person name="Lai R."/>
            <person name="Lang Y.S."/>
            <person name="Liang B."/>
            <person name="Liao S.G."/>
            <person name="Mu D."/>
            <person name="Ma Y.Y."/>
            <person name="Niu Y.Y."/>
            <person name="Sun X.Q."/>
            <person name="Xia J.Q."/>
            <person name="Xiao J."/>
            <person name="Xiong Z.Q."/>
            <person name="Xu L."/>
            <person name="Yang L."/>
            <person name="Zhang Y."/>
            <person name="Zhao W."/>
            <person name="Zhao X.D."/>
            <person name="Zheng Y.T."/>
            <person name="Zhou J.M."/>
            <person name="Zhu Y.B."/>
            <person name="Zhang G.J."/>
            <person name="Wang J."/>
            <person name="Yao Y.G."/>
        </authorList>
    </citation>
    <scope>NUCLEOTIDE SEQUENCE [LARGE SCALE GENOMIC DNA]</scope>
</reference>
<feature type="signal peptide" evidence="1">
    <location>
        <begin position="1"/>
        <end position="25"/>
    </location>
</feature>
<dbReference type="Proteomes" id="UP000011518">
    <property type="component" value="Unassembled WGS sequence"/>
</dbReference>
<keyword evidence="1" id="KW-0732">Signal</keyword>